<dbReference type="Proteomes" id="UP001321473">
    <property type="component" value="Unassembled WGS sequence"/>
</dbReference>
<reference evidence="1 2" key="1">
    <citation type="journal article" date="2023" name="Arcadia Sci">
        <title>De novo assembly of a long-read Amblyomma americanum tick genome.</title>
        <authorList>
            <person name="Chou S."/>
            <person name="Poskanzer K.E."/>
            <person name="Rollins M."/>
            <person name="Thuy-Boun P.S."/>
        </authorList>
    </citation>
    <scope>NUCLEOTIDE SEQUENCE [LARGE SCALE GENOMIC DNA]</scope>
    <source>
        <strain evidence="1">F_SG_1</strain>
        <tissue evidence="1">Salivary glands</tissue>
    </source>
</reference>
<proteinExistence type="predicted"/>
<evidence type="ECO:0000313" key="1">
    <source>
        <dbReference type="EMBL" id="KAK8783105.1"/>
    </source>
</evidence>
<gene>
    <name evidence="1" type="ORF">V5799_015554</name>
</gene>
<comment type="caution">
    <text evidence="1">The sequence shown here is derived from an EMBL/GenBank/DDBJ whole genome shotgun (WGS) entry which is preliminary data.</text>
</comment>
<sequence length="58" mass="6507">MFTESRGQEILGSDPVLYLYRASNSWNPIATLCMKSSFVAAIKSVSIRSIDYFKQALT</sequence>
<feature type="non-terminal residue" evidence="1">
    <location>
        <position position="58"/>
    </location>
</feature>
<evidence type="ECO:0000313" key="2">
    <source>
        <dbReference type="Proteomes" id="UP001321473"/>
    </source>
</evidence>
<protein>
    <submittedName>
        <fullName evidence="1">Uncharacterized protein</fullName>
    </submittedName>
</protein>
<organism evidence="1 2">
    <name type="scientific">Amblyomma americanum</name>
    <name type="common">Lone star tick</name>
    <dbReference type="NCBI Taxonomy" id="6943"/>
    <lineage>
        <taxon>Eukaryota</taxon>
        <taxon>Metazoa</taxon>
        <taxon>Ecdysozoa</taxon>
        <taxon>Arthropoda</taxon>
        <taxon>Chelicerata</taxon>
        <taxon>Arachnida</taxon>
        <taxon>Acari</taxon>
        <taxon>Parasitiformes</taxon>
        <taxon>Ixodida</taxon>
        <taxon>Ixodoidea</taxon>
        <taxon>Ixodidae</taxon>
        <taxon>Amblyomminae</taxon>
        <taxon>Amblyomma</taxon>
    </lineage>
</organism>
<keyword evidence="2" id="KW-1185">Reference proteome</keyword>
<dbReference type="EMBL" id="JARKHS020005878">
    <property type="protein sequence ID" value="KAK8783105.1"/>
    <property type="molecule type" value="Genomic_DNA"/>
</dbReference>
<accession>A0AAQ4F8N9</accession>
<name>A0AAQ4F8N9_AMBAM</name>
<dbReference type="AlphaFoldDB" id="A0AAQ4F8N9"/>